<gene>
    <name evidence="8" type="ORF">IAA86_01765</name>
</gene>
<dbReference type="Pfam" id="PF01313">
    <property type="entry name" value="Bac_export_3"/>
    <property type="match status" value="1"/>
</dbReference>
<comment type="similarity">
    <text evidence="2">Belongs to the FliQ/MopD/SpaQ family.</text>
</comment>
<dbReference type="GO" id="GO:0009306">
    <property type="term" value="P:protein secretion"/>
    <property type="evidence" value="ECO:0007669"/>
    <property type="project" value="InterPro"/>
</dbReference>
<accession>A0A9D1JX69</accession>
<keyword evidence="8" id="KW-0966">Cell projection</keyword>
<protein>
    <submittedName>
        <fullName evidence="8">Flagellar biosynthetic protein FliQ</fullName>
    </submittedName>
</protein>
<evidence type="ECO:0000256" key="4">
    <source>
        <dbReference type="ARBA" id="ARBA00022692"/>
    </source>
</evidence>
<organism evidence="8 9">
    <name type="scientific">Candidatus Galligastranaerophilus intestinavium</name>
    <dbReference type="NCBI Taxonomy" id="2840836"/>
    <lineage>
        <taxon>Bacteria</taxon>
        <taxon>Candidatus Galligastranaerophilus</taxon>
    </lineage>
</organism>
<keyword evidence="8" id="KW-0282">Flagellum</keyword>
<proteinExistence type="inferred from homology"/>
<name>A0A9D1JX69_9BACT</name>
<keyword evidence="6 7" id="KW-0472">Membrane</keyword>
<comment type="subcellular location">
    <subcellularLocation>
        <location evidence="1">Cell membrane</location>
        <topology evidence="1">Multi-pass membrane protein</topology>
    </subcellularLocation>
</comment>
<comment type="caution">
    <text evidence="8">The sequence shown here is derived from an EMBL/GenBank/DDBJ whole genome shotgun (WGS) entry which is preliminary data.</text>
</comment>
<keyword evidence="4 7" id="KW-0812">Transmembrane</keyword>
<evidence type="ECO:0000256" key="2">
    <source>
        <dbReference type="ARBA" id="ARBA00006156"/>
    </source>
</evidence>
<dbReference type="PIRSF" id="PIRSF004669">
    <property type="entry name" value="FliQ"/>
    <property type="match status" value="1"/>
</dbReference>
<dbReference type="PANTHER" id="PTHR34040:SF2">
    <property type="entry name" value="FLAGELLAR BIOSYNTHETIC PROTEIN FLIQ"/>
    <property type="match status" value="1"/>
</dbReference>
<dbReference type="AlphaFoldDB" id="A0A9D1JX69"/>
<dbReference type="GO" id="GO:0005886">
    <property type="term" value="C:plasma membrane"/>
    <property type="evidence" value="ECO:0007669"/>
    <property type="project" value="UniProtKB-SubCell"/>
</dbReference>
<feature type="transmembrane region" description="Helical" evidence="7">
    <location>
        <begin position="51"/>
        <end position="75"/>
    </location>
</feature>
<keyword evidence="3" id="KW-1003">Cell membrane</keyword>
<evidence type="ECO:0000313" key="9">
    <source>
        <dbReference type="Proteomes" id="UP000886865"/>
    </source>
</evidence>
<sequence>MEEEVFLTIFQKVLVLTMEMCAPVLITSIAVGLLISIVQSVTQIQESTLTFVPKIFACILALIVCMPWMLSVFISRTNELFDYMRAFIG</sequence>
<reference evidence="8" key="1">
    <citation type="submission" date="2020-10" db="EMBL/GenBank/DDBJ databases">
        <authorList>
            <person name="Gilroy R."/>
        </authorList>
    </citation>
    <scope>NUCLEOTIDE SEQUENCE</scope>
    <source>
        <strain evidence="8">CHK152-2871</strain>
    </source>
</reference>
<keyword evidence="8" id="KW-0969">Cilium</keyword>
<dbReference type="EMBL" id="DVJQ01000016">
    <property type="protein sequence ID" value="HIS73731.1"/>
    <property type="molecule type" value="Genomic_DNA"/>
</dbReference>
<evidence type="ECO:0000256" key="1">
    <source>
        <dbReference type="ARBA" id="ARBA00004651"/>
    </source>
</evidence>
<dbReference type="PRINTS" id="PR00952">
    <property type="entry name" value="TYPE3IMQPROT"/>
</dbReference>
<evidence type="ECO:0000256" key="5">
    <source>
        <dbReference type="ARBA" id="ARBA00022989"/>
    </source>
</evidence>
<evidence type="ECO:0000256" key="3">
    <source>
        <dbReference type="ARBA" id="ARBA00022475"/>
    </source>
</evidence>
<dbReference type="Proteomes" id="UP000886865">
    <property type="component" value="Unassembled WGS sequence"/>
</dbReference>
<dbReference type="InterPro" id="IPR002191">
    <property type="entry name" value="Bac_export_3"/>
</dbReference>
<keyword evidence="5 7" id="KW-1133">Transmembrane helix</keyword>
<evidence type="ECO:0000256" key="6">
    <source>
        <dbReference type="ARBA" id="ARBA00023136"/>
    </source>
</evidence>
<dbReference type="PANTHER" id="PTHR34040">
    <property type="entry name" value="FLAGELLAR BIOSYNTHETIC PROTEIN FLIQ"/>
    <property type="match status" value="1"/>
</dbReference>
<reference evidence="8" key="2">
    <citation type="journal article" date="2021" name="PeerJ">
        <title>Extensive microbial diversity within the chicken gut microbiome revealed by metagenomics and culture.</title>
        <authorList>
            <person name="Gilroy R."/>
            <person name="Ravi A."/>
            <person name="Getino M."/>
            <person name="Pursley I."/>
            <person name="Horton D.L."/>
            <person name="Alikhan N.F."/>
            <person name="Baker D."/>
            <person name="Gharbi K."/>
            <person name="Hall N."/>
            <person name="Watson M."/>
            <person name="Adriaenssens E.M."/>
            <person name="Foster-Nyarko E."/>
            <person name="Jarju S."/>
            <person name="Secka A."/>
            <person name="Antonio M."/>
            <person name="Oren A."/>
            <person name="Chaudhuri R.R."/>
            <person name="La Ragione R."/>
            <person name="Hildebrand F."/>
            <person name="Pallen M.J."/>
        </authorList>
    </citation>
    <scope>NUCLEOTIDE SEQUENCE</scope>
    <source>
        <strain evidence="8">CHK152-2871</strain>
    </source>
</reference>
<feature type="transmembrane region" description="Helical" evidence="7">
    <location>
        <begin position="20"/>
        <end position="39"/>
    </location>
</feature>
<evidence type="ECO:0000256" key="7">
    <source>
        <dbReference type="SAM" id="Phobius"/>
    </source>
</evidence>
<evidence type="ECO:0000313" key="8">
    <source>
        <dbReference type="EMBL" id="HIS73731.1"/>
    </source>
</evidence>